<dbReference type="InterPro" id="IPR048147">
    <property type="entry name" value="CBO0543-like"/>
</dbReference>
<dbReference type="EMBL" id="JACCBX010000001">
    <property type="protein sequence ID" value="NYE03518.1"/>
    <property type="molecule type" value="Genomic_DNA"/>
</dbReference>
<dbReference type="NCBIfam" id="NF041644">
    <property type="entry name" value="CBO0543_fam"/>
    <property type="match status" value="1"/>
</dbReference>
<protein>
    <submittedName>
        <fullName evidence="2">Uncharacterized protein</fullName>
    </submittedName>
</protein>
<comment type="caution">
    <text evidence="2">The sequence shown here is derived from an EMBL/GenBank/DDBJ whole genome shotgun (WGS) entry which is preliminary data.</text>
</comment>
<organism evidence="2 3">
    <name type="scientific">Neobacillus niacini</name>
    <dbReference type="NCBI Taxonomy" id="86668"/>
    <lineage>
        <taxon>Bacteria</taxon>
        <taxon>Bacillati</taxon>
        <taxon>Bacillota</taxon>
        <taxon>Bacilli</taxon>
        <taxon>Bacillales</taxon>
        <taxon>Bacillaceae</taxon>
        <taxon>Neobacillus</taxon>
    </lineage>
</organism>
<evidence type="ECO:0000313" key="2">
    <source>
        <dbReference type="EMBL" id="NYE03518.1"/>
    </source>
</evidence>
<feature type="transmembrane region" description="Helical" evidence="1">
    <location>
        <begin position="93"/>
        <end position="111"/>
    </location>
</feature>
<reference evidence="3" key="1">
    <citation type="submission" date="2020-07" db="EMBL/GenBank/DDBJ databases">
        <authorList>
            <person name="Partida-Martinez L."/>
            <person name="Huntemann M."/>
            <person name="Clum A."/>
            <person name="Wang J."/>
            <person name="Palaniappan K."/>
            <person name="Ritter S."/>
            <person name="Chen I.-M."/>
            <person name="Stamatis D."/>
            <person name="Reddy T."/>
            <person name="O'Malley R."/>
            <person name="Daum C."/>
            <person name="Shapiro N."/>
            <person name="Ivanova N."/>
            <person name="Kyrpides N."/>
            <person name="Woyke T."/>
        </authorList>
    </citation>
    <scope>NUCLEOTIDE SEQUENCE [LARGE SCALE GENOMIC DNA]</scope>
    <source>
        <strain evidence="3">AT2.8</strain>
    </source>
</reference>
<feature type="transmembrane region" description="Helical" evidence="1">
    <location>
        <begin position="28"/>
        <end position="48"/>
    </location>
</feature>
<reference evidence="3" key="2">
    <citation type="submission" date="2020-08" db="EMBL/GenBank/DDBJ databases">
        <title>The Agave Microbiome: Exploring the role of microbial communities in plant adaptations to desert environments.</title>
        <authorList>
            <person name="Partida-Martinez L.P."/>
        </authorList>
    </citation>
    <scope>NUCLEOTIDE SEQUENCE [LARGE SCALE GENOMIC DNA]</scope>
    <source>
        <strain evidence="3">AT2.8</strain>
    </source>
</reference>
<keyword evidence="1" id="KW-0472">Membrane</keyword>
<keyword evidence="1" id="KW-0812">Transmembrane</keyword>
<dbReference type="AlphaFoldDB" id="A0A852T7K5"/>
<keyword evidence="1" id="KW-1133">Transmembrane helix</keyword>
<feature type="transmembrane region" description="Helical" evidence="1">
    <location>
        <begin position="123"/>
        <end position="144"/>
    </location>
</feature>
<name>A0A852T7K5_9BACI</name>
<feature type="transmembrane region" description="Helical" evidence="1">
    <location>
        <begin position="60"/>
        <end position="81"/>
    </location>
</feature>
<proteinExistence type="predicted"/>
<accession>A0A852T7K5</accession>
<evidence type="ECO:0000313" key="3">
    <source>
        <dbReference type="Proteomes" id="UP000548423"/>
    </source>
</evidence>
<sequence length="151" mass="18131">MWKLVFIFFFILIIIAYLVPKRLSKIELYTTSLFALLFGINVDMVLNFKYHLYGYFGKGFQWHGFIGEFLYFMPVSILFLNYYPFKGTNQTKLFYILAWTAGSSIIEILVERTHFFNYTGWKLWYSIFLYPIVFLILVSHLRLVRRIIKLG</sequence>
<gene>
    <name evidence="2" type="ORF">F4694_000237</name>
</gene>
<evidence type="ECO:0000256" key="1">
    <source>
        <dbReference type="SAM" id="Phobius"/>
    </source>
</evidence>
<dbReference type="Proteomes" id="UP000548423">
    <property type="component" value="Unassembled WGS sequence"/>
</dbReference>
<feature type="transmembrane region" description="Helical" evidence="1">
    <location>
        <begin position="6"/>
        <end position="23"/>
    </location>
</feature>